<dbReference type="InterPro" id="IPR032675">
    <property type="entry name" value="LRR_dom_sf"/>
</dbReference>
<dbReference type="HOGENOM" id="CLU_010721_1_0_1"/>
<dbReference type="InterPro" id="IPR053781">
    <property type="entry name" value="F-box_AtFBL13-like"/>
</dbReference>
<sequence length="293" mass="33830">MSRSNPTKDRISSLPDPIICHILSFLPTKNSAATSILSKRWKPIWLSVSTLDFDDETFPNYDSFRLFVLTVFLTRDISLPLHSFHLKCTKASYLHSEDINRFVQAATKRIIENLNLRMVSFRLELPRSIFSCQTLVVLHLYGISLNDVSRVVVDFPCLKILDLSGVIFKHAEYLPKLLSGCPILEAKVMVHKSFTYAPCINTSQPSDFFHFEQKCVRIHCDSQSAIHLANHQVYHERTKHIDIRLHFVRDMIESKEIVVEKVASEENPADVFTKSLPRSRFKHCLDLIKFVEE</sequence>
<dbReference type="PROSITE" id="PS50181">
    <property type="entry name" value="FBOX"/>
    <property type="match status" value="1"/>
</dbReference>
<dbReference type="InterPro" id="IPR055411">
    <property type="entry name" value="LRR_FXL15/At3g58940/PEG3-like"/>
</dbReference>
<dbReference type="eggNOG" id="KOG0017">
    <property type="taxonomic scope" value="Eukaryota"/>
</dbReference>
<keyword evidence="4" id="KW-1185">Reference proteome</keyword>
<dbReference type="Gene3D" id="3.80.10.10">
    <property type="entry name" value="Ribonuclease Inhibitor"/>
    <property type="match status" value="1"/>
</dbReference>
<proteinExistence type="predicted"/>
<dbReference type="InterPro" id="IPR036047">
    <property type="entry name" value="F-box-like_dom_sf"/>
</dbReference>
<dbReference type="InterPro" id="IPR055294">
    <property type="entry name" value="FBL60-like"/>
</dbReference>
<dbReference type="SUPFAM" id="SSF52047">
    <property type="entry name" value="RNI-like"/>
    <property type="match status" value="1"/>
</dbReference>
<reference evidence="3" key="3">
    <citation type="submission" date="2015-04" db="UniProtKB">
        <authorList>
            <consortium name="EnsemblPlants"/>
        </authorList>
    </citation>
    <scope>IDENTIFICATION</scope>
    <source>
        <strain evidence="3">cv. Jemalong A17</strain>
    </source>
</reference>
<dbReference type="PaxDb" id="3880-AES88301"/>
<organism evidence="2 4">
    <name type="scientific">Medicago truncatula</name>
    <name type="common">Barrel medic</name>
    <name type="synonym">Medicago tribuloides</name>
    <dbReference type="NCBI Taxonomy" id="3880"/>
    <lineage>
        <taxon>Eukaryota</taxon>
        <taxon>Viridiplantae</taxon>
        <taxon>Streptophyta</taxon>
        <taxon>Embryophyta</taxon>
        <taxon>Tracheophyta</taxon>
        <taxon>Spermatophyta</taxon>
        <taxon>Magnoliopsida</taxon>
        <taxon>eudicotyledons</taxon>
        <taxon>Gunneridae</taxon>
        <taxon>Pentapetalae</taxon>
        <taxon>rosids</taxon>
        <taxon>fabids</taxon>
        <taxon>Fabales</taxon>
        <taxon>Fabaceae</taxon>
        <taxon>Papilionoideae</taxon>
        <taxon>50 kb inversion clade</taxon>
        <taxon>NPAAA clade</taxon>
        <taxon>Hologalegina</taxon>
        <taxon>IRL clade</taxon>
        <taxon>Trifolieae</taxon>
        <taxon>Medicago</taxon>
    </lineage>
</organism>
<dbReference type="AlphaFoldDB" id="A0A072UA05"/>
<name>A0A072UA05_MEDTR</name>
<dbReference type="InterPro" id="IPR001810">
    <property type="entry name" value="F-box_dom"/>
</dbReference>
<protein>
    <submittedName>
        <fullName evidence="2">F-box/RNI/FBD-like domain protein</fullName>
    </submittedName>
</protein>
<evidence type="ECO:0000313" key="2">
    <source>
        <dbReference type="EMBL" id="KEH22680.1"/>
    </source>
</evidence>
<evidence type="ECO:0000313" key="3">
    <source>
        <dbReference type="EnsemblPlants" id="KEH22680"/>
    </source>
</evidence>
<dbReference type="Gene3D" id="1.20.1280.50">
    <property type="match status" value="1"/>
</dbReference>
<evidence type="ECO:0000313" key="4">
    <source>
        <dbReference type="Proteomes" id="UP000002051"/>
    </source>
</evidence>
<reference evidence="2 4" key="2">
    <citation type="journal article" date="2014" name="BMC Genomics">
        <title>An improved genome release (version Mt4.0) for the model legume Medicago truncatula.</title>
        <authorList>
            <person name="Tang H."/>
            <person name="Krishnakumar V."/>
            <person name="Bidwell S."/>
            <person name="Rosen B."/>
            <person name="Chan A."/>
            <person name="Zhou S."/>
            <person name="Gentzbittel L."/>
            <person name="Childs K.L."/>
            <person name="Yandell M."/>
            <person name="Gundlach H."/>
            <person name="Mayer K.F."/>
            <person name="Schwartz D.C."/>
            <person name="Town C.D."/>
        </authorList>
    </citation>
    <scope>GENOME REANNOTATION</scope>
    <source>
        <strain evidence="2">A17</strain>
        <strain evidence="3 4">cv. Jemalong A17</strain>
    </source>
</reference>
<dbReference type="Pfam" id="PF24758">
    <property type="entry name" value="LRR_At5g56370"/>
    <property type="match status" value="1"/>
</dbReference>
<dbReference type="EnsemblPlants" id="KEH22680">
    <property type="protein sequence ID" value="KEH22680"/>
    <property type="gene ID" value="MTR_7g056447"/>
</dbReference>
<dbReference type="CDD" id="cd22160">
    <property type="entry name" value="F-box_AtFBL13-like"/>
    <property type="match status" value="1"/>
</dbReference>
<reference evidence="2 4" key="1">
    <citation type="journal article" date="2011" name="Nature">
        <title>The Medicago genome provides insight into the evolution of rhizobial symbioses.</title>
        <authorList>
            <person name="Young N.D."/>
            <person name="Debelle F."/>
            <person name="Oldroyd G.E."/>
            <person name="Geurts R."/>
            <person name="Cannon S.B."/>
            <person name="Udvardi M.K."/>
            <person name="Benedito V.A."/>
            <person name="Mayer K.F."/>
            <person name="Gouzy J."/>
            <person name="Schoof H."/>
            <person name="Van de Peer Y."/>
            <person name="Proost S."/>
            <person name="Cook D.R."/>
            <person name="Meyers B.C."/>
            <person name="Spannagl M."/>
            <person name="Cheung F."/>
            <person name="De Mita S."/>
            <person name="Krishnakumar V."/>
            <person name="Gundlach H."/>
            <person name="Zhou S."/>
            <person name="Mudge J."/>
            <person name="Bharti A.K."/>
            <person name="Murray J.D."/>
            <person name="Naoumkina M.A."/>
            <person name="Rosen B."/>
            <person name="Silverstein K.A."/>
            <person name="Tang H."/>
            <person name="Rombauts S."/>
            <person name="Zhao P.X."/>
            <person name="Zhou P."/>
            <person name="Barbe V."/>
            <person name="Bardou P."/>
            <person name="Bechner M."/>
            <person name="Bellec A."/>
            <person name="Berger A."/>
            <person name="Berges H."/>
            <person name="Bidwell S."/>
            <person name="Bisseling T."/>
            <person name="Choisne N."/>
            <person name="Couloux A."/>
            <person name="Denny R."/>
            <person name="Deshpande S."/>
            <person name="Dai X."/>
            <person name="Doyle J.J."/>
            <person name="Dudez A.M."/>
            <person name="Farmer A.D."/>
            <person name="Fouteau S."/>
            <person name="Franken C."/>
            <person name="Gibelin C."/>
            <person name="Gish J."/>
            <person name="Goldstein S."/>
            <person name="Gonzalez A.J."/>
            <person name="Green P.J."/>
            <person name="Hallab A."/>
            <person name="Hartog M."/>
            <person name="Hua A."/>
            <person name="Humphray S.J."/>
            <person name="Jeong D.H."/>
            <person name="Jing Y."/>
            <person name="Jocker A."/>
            <person name="Kenton S.M."/>
            <person name="Kim D.J."/>
            <person name="Klee K."/>
            <person name="Lai H."/>
            <person name="Lang C."/>
            <person name="Lin S."/>
            <person name="Macmil S.L."/>
            <person name="Magdelenat G."/>
            <person name="Matthews L."/>
            <person name="McCorrison J."/>
            <person name="Monaghan E.L."/>
            <person name="Mun J.H."/>
            <person name="Najar F.Z."/>
            <person name="Nicholson C."/>
            <person name="Noirot C."/>
            <person name="O'Bleness M."/>
            <person name="Paule C.R."/>
            <person name="Poulain J."/>
            <person name="Prion F."/>
            <person name="Qin B."/>
            <person name="Qu C."/>
            <person name="Retzel E.F."/>
            <person name="Riddle C."/>
            <person name="Sallet E."/>
            <person name="Samain S."/>
            <person name="Samson N."/>
            <person name="Sanders I."/>
            <person name="Saurat O."/>
            <person name="Scarpelli C."/>
            <person name="Schiex T."/>
            <person name="Segurens B."/>
            <person name="Severin A.J."/>
            <person name="Sherrier D.J."/>
            <person name="Shi R."/>
            <person name="Sims S."/>
            <person name="Singer S.R."/>
            <person name="Sinharoy S."/>
            <person name="Sterck L."/>
            <person name="Viollet A."/>
            <person name="Wang B.B."/>
            <person name="Wang K."/>
            <person name="Wang M."/>
            <person name="Wang X."/>
            <person name="Warfsmann J."/>
            <person name="Weissenbach J."/>
            <person name="White D.D."/>
            <person name="White J.D."/>
            <person name="Wiley G.B."/>
            <person name="Wincker P."/>
            <person name="Xing Y."/>
            <person name="Yang L."/>
            <person name="Yao Z."/>
            <person name="Ying F."/>
            <person name="Zhai J."/>
            <person name="Zhou L."/>
            <person name="Zuber A."/>
            <person name="Denarie J."/>
            <person name="Dixon R.A."/>
            <person name="May G.D."/>
            <person name="Schwartz D.C."/>
            <person name="Rogers J."/>
            <person name="Quetier F."/>
            <person name="Town C.D."/>
            <person name="Roe B.A."/>
        </authorList>
    </citation>
    <scope>NUCLEOTIDE SEQUENCE [LARGE SCALE GENOMIC DNA]</scope>
    <source>
        <strain evidence="2">A17</strain>
        <strain evidence="3 4">cv. Jemalong A17</strain>
    </source>
</reference>
<dbReference type="EMBL" id="CM001223">
    <property type="protein sequence ID" value="KEH22680.1"/>
    <property type="molecule type" value="Genomic_DNA"/>
</dbReference>
<accession>A0A072UA05</accession>
<dbReference type="SUPFAM" id="SSF81383">
    <property type="entry name" value="F-box domain"/>
    <property type="match status" value="1"/>
</dbReference>
<dbReference type="Pfam" id="PF00646">
    <property type="entry name" value="F-box"/>
    <property type="match status" value="1"/>
</dbReference>
<dbReference type="PANTHER" id="PTHR31293">
    <property type="entry name" value="RNI-LIKE SUPERFAMILY PROTEIN"/>
    <property type="match status" value="1"/>
</dbReference>
<dbReference type="Proteomes" id="UP000002051">
    <property type="component" value="Unassembled WGS sequence"/>
</dbReference>
<dbReference type="STRING" id="3880.A0A072UA05"/>
<feature type="domain" description="F-box" evidence="1">
    <location>
        <begin position="8"/>
        <end position="61"/>
    </location>
</feature>
<dbReference type="CDD" id="cd09272">
    <property type="entry name" value="RNase_HI_RT_Ty1"/>
    <property type="match status" value="1"/>
</dbReference>
<evidence type="ECO:0000259" key="1">
    <source>
        <dbReference type="PROSITE" id="PS50181"/>
    </source>
</evidence>
<dbReference type="PANTHER" id="PTHR31293:SF16">
    <property type="entry name" value="RNI-LIKE SUPERFAMILY PROTEIN"/>
    <property type="match status" value="1"/>
</dbReference>
<gene>
    <name evidence="2" type="ordered locus">MTR_7g056447</name>
</gene>
<dbReference type="eggNOG" id="KOG2411">
    <property type="taxonomic scope" value="Eukaryota"/>
</dbReference>